<dbReference type="Gene3D" id="3.40.50.720">
    <property type="entry name" value="NAD(P)-binding Rossmann-like Domain"/>
    <property type="match status" value="1"/>
</dbReference>
<keyword evidence="2" id="KW-1185">Reference proteome</keyword>
<dbReference type="Proteomes" id="UP000830401">
    <property type="component" value="Plasmid unnamed3"/>
</dbReference>
<dbReference type="EMBL" id="CP095064">
    <property type="protein sequence ID" value="UOQ68996.1"/>
    <property type="molecule type" value="Genomic_DNA"/>
</dbReference>
<organism evidence="1 2">
    <name type="scientific">Hymenobacter volaticus</name>
    <dbReference type="NCBI Taxonomy" id="2932254"/>
    <lineage>
        <taxon>Bacteria</taxon>
        <taxon>Pseudomonadati</taxon>
        <taxon>Bacteroidota</taxon>
        <taxon>Cytophagia</taxon>
        <taxon>Cytophagales</taxon>
        <taxon>Hymenobacteraceae</taxon>
        <taxon>Hymenobacter</taxon>
    </lineage>
</organism>
<dbReference type="RefSeq" id="WP_245126741.1">
    <property type="nucleotide sequence ID" value="NZ_CP095064.1"/>
</dbReference>
<keyword evidence="1" id="KW-0614">Plasmid</keyword>
<sequence length="117" mass="13073">MTKRLHAQGYAAIAVDLLPAPTTDTLLAIRGAHAVWVDEELVPQPRAIYDITKQAGENLCRNFFEQEELFTALLRVARFLPESENVTLNYRLYRGLDAQEGALGHFLALKPAFLGGY</sequence>
<proteinExistence type="predicted"/>
<protein>
    <submittedName>
        <fullName evidence="1">Uncharacterized protein</fullName>
    </submittedName>
</protein>
<evidence type="ECO:0000313" key="1">
    <source>
        <dbReference type="EMBL" id="UOQ68996.1"/>
    </source>
</evidence>
<accession>A0ABY4GDX5</accession>
<evidence type="ECO:0000313" key="2">
    <source>
        <dbReference type="Proteomes" id="UP000830401"/>
    </source>
</evidence>
<geneLocation type="plasmid" evidence="1 2">
    <name>unnamed3</name>
</geneLocation>
<reference evidence="1" key="1">
    <citation type="submission" date="2022-04" db="EMBL/GenBank/DDBJ databases">
        <title>Hymenobacter sp. isolated from the air.</title>
        <authorList>
            <person name="Won M."/>
            <person name="Lee C.-M."/>
            <person name="Woen H.-Y."/>
            <person name="Kwon S.-W."/>
        </authorList>
    </citation>
    <scope>NUCLEOTIDE SEQUENCE</scope>
    <source>
        <strain evidence="1">5420S-77</strain>
        <plasmid evidence="1">unnamed3</plasmid>
    </source>
</reference>
<name>A0ABY4GDX5_9BACT</name>
<gene>
    <name evidence="1" type="ORF">MUN86_26180</name>
</gene>